<dbReference type="AlphaFoldDB" id="A0A8H7NXM6"/>
<evidence type="ECO:0000256" key="1">
    <source>
        <dbReference type="SAM" id="Phobius"/>
    </source>
</evidence>
<keyword evidence="1" id="KW-0472">Membrane</keyword>
<feature type="transmembrane region" description="Helical" evidence="1">
    <location>
        <begin position="71"/>
        <end position="90"/>
    </location>
</feature>
<feature type="transmembrane region" description="Helical" evidence="1">
    <location>
        <begin position="135"/>
        <end position="157"/>
    </location>
</feature>
<organism evidence="3 4">
    <name type="scientific">Rhodonia placenta</name>
    <dbReference type="NCBI Taxonomy" id="104341"/>
    <lineage>
        <taxon>Eukaryota</taxon>
        <taxon>Fungi</taxon>
        <taxon>Dikarya</taxon>
        <taxon>Basidiomycota</taxon>
        <taxon>Agaricomycotina</taxon>
        <taxon>Agaricomycetes</taxon>
        <taxon>Polyporales</taxon>
        <taxon>Adustoporiaceae</taxon>
        <taxon>Rhodonia</taxon>
    </lineage>
</organism>
<feature type="transmembrane region" description="Helical" evidence="1">
    <location>
        <begin position="45"/>
        <end position="65"/>
    </location>
</feature>
<reference evidence="3" key="2">
    <citation type="journal article" name="Front. Microbiol.">
        <title>Degradative Capacity of Two Strains of Rhodonia placenta: From Phenotype to Genotype.</title>
        <authorList>
            <person name="Kolle M."/>
            <person name="Horta M.A.C."/>
            <person name="Nowrousian M."/>
            <person name="Ohm R.A."/>
            <person name="Benz J.P."/>
            <person name="Pilgard A."/>
        </authorList>
    </citation>
    <scope>NUCLEOTIDE SEQUENCE</scope>
    <source>
        <strain evidence="3">FPRL280</strain>
    </source>
</reference>
<name>A0A8H7NXM6_9APHY</name>
<reference evidence="3" key="1">
    <citation type="submission" date="2020-11" db="EMBL/GenBank/DDBJ databases">
        <authorList>
            <person name="Koelle M."/>
            <person name="Horta M.A.C."/>
            <person name="Nowrousian M."/>
            <person name="Ohm R.A."/>
            <person name="Benz P."/>
            <person name="Pilgard A."/>
        </authorList>
    </citation>
    <scope>NUCLEOTIDE SEQUENCE</scope>
    <source>
        <strain evidence="3">FPRL280</strain>
    </source>
</reference>
<evidence type="ECO:0000313" key="3">
    <source>
        <dbReference type="EMBL" id="KAF9808991.1"/>
    </source>
</evidence>
<evidence type="ECO:0000259" key="2">
    <source>
        <dbReference type="Pfam" id="PF20152"/>
    </source>
</evidence>
<protein>
    <recommendedName>
        <fullName evidence="2">DUF6534 domain-containing protein</fullName>
    </recommendedName>
</protein>
<sequence length="202" mass="22628">MSSVYLDSILDLVLLNVPIQETRHQEIGLSSFCQFRSNEYPPTSIAGTFLNWGLHGVLCVQILYILFSAEWVLTILLSVAFPEIVLTLNTSSIQYETASLKIFYDAIPILSALIAMVVQFLPYDSTGTLFELAPIMGWLAGGALVDIIIAVAMFILLRKSRRGERERDILLNRLIKHIVGSGIVTASTRMRRSRTAHKFRDP</sequence>
<dbReference type="Proteomes" id="UP000639403">
    <property type="component" value="Unassembled WGS sequence"/>
</dbReference>
<accession>A0A8H7NXM6</accession>
<keyword evidence="1" id="KW-0812">Transmembrane</keyword>
<dbReference type="Pfam" id="PF20152">
    <property type="entry name" value="DUF6534"/>
    <property type="match status" value="1"/>
</dbReference>
<feature type="domain" description="DUF6534" evidence="2">
    <location>
        <begin position="143"/>
        <end position="187"/>
    </location>
</feature>
<feature type="transmembrane region" description="Helical" evidence="1">
    <location>
        <begin position="102"/>
        <end position="123"/>
    </location>
</feature>
<comment type="caution">
    <text evidence="3">The sequence shown here is derived from an EMBL/GenBank/DDBJ whole genome shotgun (WGS) entry which is preliminary data.</text>
</comment>
<evidence type="ECO:0000313" key="4">
    <source>
        <dbReference type="Proteomes" id="UP000639403"/>
    </source>
</evidence>
<dbReference type="EMBL" id="JADOXO010000225">
    <property type="protein sequence ID" value="KAF9808991.1"/>
    <property type="molecule type" value="Genomic_DNA"/>
</dbReference>
<proteinExistence type="predicted"/>
<dbReference type="InterPro" id="IPR045339">
    <property type="entry name" value="DUF6534"/>
</dbReference>
<keyword evidence="1" id="KW-1133">Transmembrane helix</keyword>
<gene>
    <name evidence="3" type="ORF">IEO21_07646</name>
</gene>